<feature type="compositionally biased region" description="Gly residues" evidence="1">
    <location>
        <begin position="369"/>
        <end position="380"/>
    </location>
</feature>
<reference evidence="2" key="1">
    <citation type="submission" date="2021-01" db="EMBL/GenBank/DDBJ databases">
        <authorList>
            <person name="Corre E."/>
            <person name="Pelletier E."/>
            <person name="Niang G."/>
            <person name="Scheremetjew M."/>
            <person name="Finn R."/>
            <person name="Kale V."/>
            <person name="Holt S."/>
            <person name="Cochrane G."/>
            <person name="Meng A."/>
            <person name="Brown T."/>
            <person name="Cohen L."/>
        </authorList>
    </citation>
    <scope>NUCLEOTIDE SEQUENCE</scope>
    <source>
        <strain evidence="2">Pbaha01</strain>
    </source>
</reference>
<dbReference type="AlphaFoldDB" id="A0A7R9ZY48"/>
<feature type="compositionally biased region" description="Basic and acidic residues" evidence="1">
    <location>
        <begin position="321"/>
        <end position="331"/>
    </location>
</feature>
<gene>
    <name evidence="2" type="ORF">PBAH0796_LOCUS3086</name>
</gene>
<evidence type="ECO:0000256" key="1">
    <source>
        <dbReference type="SAM" id="MobiDB-lite"/>
    </source>
</evidence>
<organism evidence="2">
    <name type="scientific">Pyrodinium bahamense</name>
    <dbReference type="NCBI Taxonomy" id="73915"/>
    <lineage>
        <taxon>Eukaryota</taxon>
        <taxon>Sar</taxon>
        <taxon>Alveolata</taxon>
        <taxon>Dinophyceae</taxon>
        <taxon>Gonyaulacales</taxon>
        <taxon>Pyrocystaceae</taxon>
        <taxon>Pyrodinium</taxon>
    </lineage>
</organism>
<feature type="compositionally biased region" description="Pro residues" evidence="1">
    <location>
        <begin position="307"/>
        <end position="318"/>
    </location>
</feature>
<sequence length="396" mass="44005">MEAYVPLWRRVMAKVLRIAVFRRGQLIVQGKEGIFKLWRCIGDTREAFLALSKVTYMTKLWTLNPELGKTFMAEEKQLKEEEPPDPLCACCCCPYTPPPTGFQGETLLERYAMRYPREMDIYSRKMAIRPATCLELYCGRGCQLECACCCCCRLDELLTDFVITTHRILVEQRTVQRYCRWFACCRSTPNIRTTYLAHNKASAYLCQKDAMPFGFSKLRQDLGIKLLSQDAREYTAGLMLMQRPYLIFSKKDMPVADKIWVSHITAFYDLMTQKEDYARDEEGDEDESGGGSEHDSEDEDDFDAAPLAPPPLPLPPEPEPPEGKPETEGKGKRGKAGGKGQQKGKKGKVMGKMVGKKGGKMPGKQGQPSGPGGTGKGQALGAGAAAASSGTDETEG</sequence>
<evidence type="ECO:0000313" key="2">
    <source>
        <dbReference type="EMBL" id="CAD8347347.1"/>
    </source>
</evidence>
<feature type="region of interest" description="Disordered" evidence="1">
    <location>
        <begin position="278"/>
        <end position="396"/>
    </location>
</feature>
<accession>A0A7R9ZY48</accession>
<protein>
    <submittedName>
        <fullName evidence="2">Uncharacterized protein</fullName>
    </submittedName>
</protein>
<feature type="compositionally biased region" description="Low complexity" evidence="1">
    <location>
        <begin position="381"/>
        <end position="390"/>
    </location>
</feature>
<feature type="compositionally biased region" description="Acidic residues" evidence="1">
    <location>
        <begin position="278"/>
        <end position="288"/>
    </location>
</feature>
<name>A0A7R9ZY48_9DINO</name>
<feature type="compositionally biased region" description="Basic residues" evidence="1">
    <location>
        <begin position="332"/>
        <end position="359"/>
    </location>
</feature>
<proteinExistence type="predicted"/>
<dbReference type="EMBL" id="HBEG01005190">
    <property type="protein sequence ID" value="CAD8347347.1"/>
    <property type="molecule type" value="Transcribed_RNA"/>
</dbReference>